<dbReference type="Proteomes" id="UP000617531">
    <property type="component" value="Unassembled WGS sequence"/>
</dbReference>
<dbReference type="InterPro" id="IPR002068">
    <property type="entry name" value="A-crystallin/Hsp20_dom"/>
</dbReference>
<evidence type="ECO:0000259" key="3">
    <source>
        <dbReference type="PROSITE" id="PS01031"/>
    </source>
</evidence>
<dbReference type="Gene3D" id="2.60.40.790">
    <property type="match status" value="1"/>
</dbReference>
<sequence length="141" mass="15958">MARNLVRFDPFAGFDDIRKQFDEGVSRMLRMRALPATDVWTEDDNKLVVAAHLPEFSEKDISVDVDKGALVIQAERHEREEDKKRQYVLRESSSSFYRSIALPEQADDQGIAARFKDGVLTVEVPLKKLPSPKKVPITTGA</sequence>
<evidence type="ECO:0000256" key="1">
    <source>
        <dbReference type="PROSITE-ProRule" id="PRU00285"/>
    </source>
</evidence>
<dbReference type="InterPro" id="IPR031107">
    <property type="entry name" value="Small_HSP"/>
</dbReference>
<reference evidence="4" key="2">
    <citation type="submission" date="2020-09" db="EMBL/GenBank/DDBJ databases">
        <authorList>
            <person name="Sun Q."/>
            <person name="Zhou Y."/>
        </authorList>
    </citation>
    <scope>NUCLEOTIDE SEQUENCE</scope>
    <source>
        <strain evidence="4">CGMCC 1.16548</strain>
    </source>
</reference>
<gene>
    <name evidence="4" type="ORF">GCM10011600_06770</name>
</gene>
<dbReference type="Pfam" id="PF00011">
    <property type="entry name" value="HSP20"/>
    <property type="match status" value="1"/>
</dbReference>
<dbReference type="SUPFAM" id="SSF49764">
    <property type="entry name" value="HSP20-like chaperones"/>
    <property type="match status" value="1"/>
</dbReference>
<keyword evidence="5" id="KW-1185">Reference proteome</keyword>
<dbReference type="PANTHER" id="PTHR11527">
    <property type="entry name" value="HEAT-SHOCK PROTEIN 20 FAMILY MEMBER"/>
    <property type="match status" value="1"/>
</dbReference>
<proteinExistence type="inferred from homology"/>
<comment type="similarity">
    <text evidence="1 2">Belongs to the small heat shock protein (HSP20) family.</text>
</comment>
<accession>A0A8J3M098</accession>
<evidence type="ECO:0000313" key="5">
    <source>
        <dbReference type="Proteomes" id="UP000617531"/>
    </source>
</evidence>
<dbReference type="InterPro" id="IPR008978">
    <property type="entry name" value="HSP20-like_chaperone"/>
</dbReference>
<dbReference type="RefSeq" id="WP_191281939.1">
    <property type="nucleotide sequence ID" value="NZ_BNAI01000001.1"/>
</dbReference>
<evidence type="ECO:0000313" key="4">
    <source>
        <dbReference type="EMBL" id="GHF08566.1"/>
    </source>
</evidence>
<protein>
    <submittedName>
        <fullName evidence="4">Heat-shock protein Hsp20</fullName>
    </submittedName>
</protein>
<dbReference type="CDD" id="cd06464">
    <property type="entry name" value="ACD_sHsps-like"/>
    <property type="match status" value="1"/>
</dbReference>
<dbReference type="EMBL" id="BNAI01000001">
    <property type="protein sequence ID" value="GHF08566.1"/>
    <property type="molecule type" value="Genomic_DNA"/>
</dbReference>
<dbReference type="AlphaFoldDB" id="A0A8J3M098"/>
<evidence type="ECO:0000256" key="2">
    <source>
        <dbReference type="RuleBase" id="RU003616"/>
    </source>
</evidence>
<feature type="domain" description="SHSP" evidence="3">
    <location>
        <begin position="28"/>
        <end position="140"/>
    </location>
</feature>
<dbReference type="PROSITE" id="PS01031">
    <property type="entry name" value="SHSP"/>
    <property type="match status" value="1"/>
</dbReference>
<reference evidence="4" key="1">
    <citation type="journal article" date="2014" name="Int. J. Syst. Evol. Microbiol.">
        <title>Complete genome sequence of Corynebacterium casei LMG S-19264T (=DSM 44701T), isolated from a smear-ripened cheese.</title>
        <authorList>
            <consortium name="US DOE Joint Genome Institute (JGI-PGF)"/>
            <person name="Walter F."/>
            <person name="Albersmeier A."/>
            <person name="Kalinowski J."/>
            <person name="Ruckert C."/>
        </authorList>
    </citation>
    <scope>NUCLEOTIDE SEQUENCE</scope>
    <source>
        <strain evidence="4">CGMCC 1.16548</strain>
    </source>
</reference>
<organism evidence="4 5">
    <name type="scientific">Pseudolysinimonas yzui</name>
    <dbReference type="NCBI Taxonomy" id="2708254"/>
    <lineage>
        <taxon>Bacteria</taxon>
        <taxon>Bacillati</taxon>
        <taxon>Actinomycetota</taxon>
        <taxon>Actinomycetes</taxon>
        <taxon>Micrococcales</taxon>
        <taxon>Microbacteriaceae</taxon>
        <taxon>Pseudolysinimonas</taxon>
    </lineage>
</organism>
<name>A0A8J3M098_9MICO</name>
<comment type="caution">
    <text evidence="4">The sequence shown here is derived from an EMBL/GenBank/DDBJ whole genome shotgun (WGS) entry which is preliminary data.</text>
</comment>